<name>A0A9W6ZJF9_9STRA</name>
<comment type="caution">
    <text evidence="8">The sequence shown here is derived from an EMBL/GenBank/DDBJ whole genome shotgun (WGS) entry which is preliminary data.</text>
</comment>
<feature type="transmembrane region" description="Helical" evidence="7">
    <location>
        <begin position="551"/>
        <end position="574"/>
    </location>
</feature>
<feature type="transmembrane region" description="Helical" evidence="7">
    <location>
        <begin position="292"/>
        <end position="312"/>
    </location>
</feature>
<dbReference type="Proteomes" id="UP001165122">
    <property type="component" value="Unassembled WGS sequence"/>
</dbReference>
<organism evidence="8 9">
    <name type="scientific">Triparma laevis f. longispina</name>
    <dbReference type="NCBI Taxonomy" id="1714387"/>
    <lineage>
        <taxon>Eukaryota</taxon>
        <taxon>Sar</taxon>
        <taxon>Stramenopiles</taxon>
        <taxon>Ochrophyta</taxon>
        <taxon>Bolidophyceae</taxon>
        <taxon>Parmales</taxon>
        <taxon>Triparmaceae</taxon>
        <taxon>Triparma</taxon>
    </lineage>
</organism>
<keyword evidence="6 7" id="KW-0472">Membrane</keyword>
<feature type="transmembrane region" description="Helical" evidence="7">
    <location>
        <begin position="250"/>
        <end position="272"/>
    </location>
</feature>
<dbReference type="Pfam" id="PF03092">
    <property type="entry name" value="BT1"/>
    <property type="match status" value="1"/>
</dbReference>
<evidence type="ECO:0000313" key="8">
    <source>
        <dbReference type="EMBL" id="GMH53341.1"/>
    </source>
</evidence>
<keyword evidence="4 7" id="KW-0812">Transmembrane</keyword>
<evidence type="ECO:0000256" key="2">
    <source>
        <dbReference type="ARBA" id="ARBA00007015"/>
    </source>
</evidence>
<dbReference type="Gene3D" id="1.20.1250.20">
    <property type="entry name" value="MFS general substrate transporter like domains"/>
    <property type="match status" value="1"/>
</dbReference>
<dbReference type="AlphaFoldDB" id="A0A9W6ZJF9"/>
<dbReference type="OrthoDB" id="41513at2759"/>
<evidence type="ECO:0000256" key="5">
    <source>
        <dbReference type="ARBA" id="ARBA00022989"/>
    </source>
</evidence>
<dbReference type="SUPFAM" id="SSF103473">
    <property type="entry name" value="MFS general substrate transporter"/>
    <property type="match status" value="1"/>
</dbReference>
<comment type="subcellular location">
    <subcellularLocation>
        <location evidence="1">Membrane</location>
        <topology evidence="1">Multi-pass membrane protein</topology>
    </subcellularLocation>
</comment>
<evidence type="ECO:0000256" key="7">
    <source>
        <dbReference type="SAM" id="Phobius"/>
    </source>
</evidence>
<evidence type="ECO:0000313" key="9">
    <source>
        <dbReference type="Proteomes" id="UP001165122"/>
    </source>
</evidence>
<evidence type="ECO:0000256" key="1">
    <source>
        <dbReference type="ARBA" id="ARBA00004141"/>
    </source>
</evidence>
<gene>
    <name evidence="8" type="ORF">TrLO_g12200</name>
</gene>
<evidence type="ECO:0000256" key="6">
    <source>
        <dbReference type="ARBA" id="ARBA00023136"/>
    </source>
</evidence>
<accession>A0A9W6ZJF9</accession>
<evidence type="ECO:0000256" key="3">
    <source>
        <dbReference type="ARBA" id="ARBA00022448"/>
    </source>
</evidence>
<keyword evidence="9" id="KW-1185">Reference proteome</keyword>
<reference evidence="9" key="1">
    <citation type="journal article" date="2023" name="Commun. Biol.">
        <title>Genome analysis of Parmales, the sister group of diatoms, reveals the evolutionary specialization of diatoms from phago-mixotrophs to photoautotrophs.</title>
        <authorList>
            <person name="Ban H."/>
            <person name="Sato S."/>
            <person name="Yoshikawa S."/>
            <person name="Yamada K."/>
            <person name="Nakamura Y."/>
            <person name="Ichinomiya M."/>
            <person name="Sato N."/>
            <person name="Blanc-Mathieu R."/>
            <person name="Endo H."/>
            <person name="Kuwata A."/>
            <person name="Ogata H."/>
        </authorList>
    </citation>
    <scope>NUCLEOTIDE SEQUENCE [LARGE SCALE GENOMIC DNA]</scope>
    <source>
        <strain evidence="9">NIES 3700</strain>
    </source>
</reference>
<dbReference type="InterPro" id="IPR036259">
    <property type="entry name" value="MFS_trans_sf"/>
</dbReference>
<feature type="transmembrane region" description="Helical" evidence="7">
    <location>
        <begin position="324"/>
        <end position="355"/>
    </location>
</feature>
<dbReference type="EMBL" id="BRXW01000424">
    <property type="protein sequence ID" value="GMH53341.1"/>
    <property type="molecule type" value="Genomic_DNA"/>
</dbReference>
<feature type="transmembrane region" description="Helical" evidence="7">
    <location>
        <begin position="212"/>
        <end position="230"/>
    </location>
</feature>
<feature type="transmembrane region" description="Helical" evidence="7">
    <location>
        <begin position="115"/>
        <end position="134"/>
    </location>
</feature>
<dbReference type="PANTHER" id="PTHR31585">
    <property type="entry name" value="FOLATE-BIOPTERIN TRANSPORTER 1, CHLOROPLASTIC"/>
    <property type="match status" value="1"/>
</dbReference>
<protein>
    <submittedName>
        <fullName evidence="8">Uncharacterized protein</fullName>
    </submittedName>
</protein>
<feature type="transmembrane region" description="Helical" evidence="7">
    <location>
        <begin position="140"/>
        <end position="159"/>
    </location>
</feature>
<comment type="similarity">
    <text evidence="2">Belongs to the major facilitator superfamily. Folate-biopterin transporter (TC 2.A.71) family.</text>
</comment>
<feature type="transmembrane region" description="Helical" evidence="7">
    <location>
        <begin position="361"/>
        <end position="379"/>
    </location>
</feature>
<dbReference type="GO" id="GO:0016020">
    <property type="term" value="C:membrane"/>
    <property type="evidence" value="ECO:0007669"/>
    <property type="project" value="UniProtKB-SubCell"/>
</dbReference>
<keyword evidence="5 7" id="KW-1133">Transmembrane helix</keyword>
<evidence type="ECO:0000256" key="4">
    <source>
        <dbReference type="ARBA" id="ARBA00022692"/>
    </source>
</evidence>
<dbReference type="InterPro" id="IPR039309">
    <property type="entry name" value="BT1"/>
</dbReference>
<keyword evidence="3" id="KW-0813">Transport</keyword>
<dbReference type="PANTHER" id="PTHR31585:SF5">
    <property type="entry name" value="RNA-BINDING S4 DOMAIN-CONTAINING PROTEIN"/>
    <property type="match status" value="1"/>
</dbReference>
<proteinExistence type="inferred from homology"/>
<sequence>MEIKSTYAPEGQKQSTQKNLPLKLRINHYLFPPHLPPSVQLLRMENLAIPACYFVVGSLQGLSGVLMNVYPIDLGATEAQQITISGLRGLPASFKLVFGFISDGYLLFGYRRKSYMALGWGLCGGSMLFLYLTIKAKGDPNITFLSCMYFLFGLGFWYADVMADSVVAEKAKLEPEGTRGSLQSTCYAMRFFALMVFSPISTWLYSSYGPTSIIFLMGILPLVVMLPLVLRFREEFHPVVMTPKQQCNEIWKTVCSRAVWQPMGFVYLYNVLQVGNAAWKQYLVTVLEFTSVELNSLLIASYVLLYVGVMSYKYYFIKWSWRKVYIFTTTINGFLSGLQILLIFGVTFGLGNFWFALGDDAMAEFIAGIQFLPTTIMMVHLCPVGSEGASYAMFTTVHNAALNLSQVVSTLLLGIWPVGKAVLEAQNHNCLGCLEEISCAEGGAYQTCPADEGSSELFLPNFQLENRGGSFYNASLDCSTCLGGDAAKCTVEGETEAMNLCEAPGMSGFVKLTLLTTALQISGLLFVKLLPGTREELMAMNKGTNSSRVGGFFFLTITGVSLLYSVIAGMLNIVSPGWSGES</sequence>